<organism evidence="2 3">
    <name type="scientific">Stentor coeruleus</name>
    <dbReference type="NCBI Taxonomy" id="5963"/>
    <lineage>
        <taxon>Eukaryota</taxon>
        <taxon>Sar</taxon>
        <taxon>Alveolata</taxon>
        <taxon>Ciliophora</taxon>
        <taxon>Postciliodesmatophora</taxon>
        <taxon>Heterotrichea</taxon>
        <taxon>Heterotrichida</taxon>
        <taxon>Stentoridae</taxon>
        <taxon>Stentor</taxon>
    </lineage>
</organism>
<dbReference type="InterPro" id="IPR037197">
    <property type="entry name" value="WWE_dom_sf"/>
</dbReference>
<feature type="compositionally biased region" description="Polar residues" evidence="1">
    <location>
        <begin position="20"/>
        <end position="29"/>
    </location>
</feature>
<evidence type="ECO:0008006" key="4">
    <source>
        <dbReference type="Google" id="ProtNLM"/>
    </source>
</evidence>
<feature type="region of interest" description="Disordered" evidence="1">
    <location>
        <begin position="1"/>
        <end position="33"/>
    </location>
</feature>
<evidence type="ECO:0000256" key="1">
    <source>
        <dbReference type="SAM" id="MobiDB-lite"/>
    </source>
</evidence>
<dbReference type="Proteomes" id="UP000187209">
    <property type="component" value="Unassembled WGS sequence"/>
</dbReference>
<gene>
    <name evidence="2" type="ORF">SteCoe_10396</name>
</gene>
<reference evidence="2 3" key="1">
    <citation type="submission" date="2016-11" db="EMBL/GenBank/DDBJ databases">
        <title>The macronuclear genome of Stentor coeruleus: a giant cell with tiny introns.</title>
        <authorList>
            <person name="Slabodnick M."/>
            <person name="Ruby J.G."/>
            <person name="Reiff S.B."/>
            <person name="Swart E.C."/>
            <person name="Gosai S."/>
            <person name="Prabakaran S."/>
            <person name="Witkowska E."/>
            <person name="Larue G.E."/>
            <person name="Fisher S."/>
            <person name="Freeman R.M."/>
            <person name="Gunawardena J."/>
            <person name="Chu W."/>
            <person name="Stover N.A."/>
            <person name="Gregory B.D."/>
            <person name="Nowacki M."/>
            <person name="Derisi J."/>
            <person name="Roy S.W."/>
            <person name="Marshall W.F."/>
            <person name="Sood P."/>
        </authorList>
    </citation>
    <scope>NUCLEOTIDE SEQUENCE [LARGE SCALE GENOMIC DNA]</scope>
    <source>
        <strain evidence="2">WM001</strain>
    </source>
</reference>
<name>A0A1R2CFN1_9CILI</name>
<proteinExistence type="predicted"/>
<dbReference type="Gene3D" id="3.30.720.50">
    <property type="match status" value="1"/>
</dbReference>
<evidence type="ECO:0000313" key="2">
    <source>
        <dbReference type="EMBL" id="OMJ87832.1"/>
    </source>
</evidence>
<keyword evidence="3" id="KW-1185">Reference proteome</keyword>
<dbReference type="EMBL" id="MPUH01000167">
    <property type="protein sequence ID" value="OMJ87832.1"/>
    <property type="molecule type" value="Genomic_DNA"/>
</dbReference>
<sequence length="188" mass="21507">MGCICGKKKKKNNNKNQKNPSDPSTQHISNLEPEPDIVLPEERHHTNSYPTFFTNDSLSGIWVYSKSEEDCQFSDGIQQTIETDFLVGKATSEFVMEGKTYMINFKESTLTSGDEIYPVVRTKLRKEEYGWMCDDGTIRPLLGNVEEMLQETEGKLKCKINGVAFNIDLPRLLITEIKTKVHREIQLL</sequence>
<comment type="caution">
    <text evidence="2">The sequence shown here is derived from an EMBL/GenBank/DDBJ whole genome shotgun (WGS) entry which is preliminary data.</text>
</comment>
<protein>
    <recommendedName>
        <fullName evidence="4">WWE domain-containing protein</fullName>
    </recommendedName>
</protein>
<dbReference type="AlphaFoldDB" id="A0A1R2CFN1"/>
<evidence type="ECO:0000313" key="3">
    <source>
        <dbReference type="Proteomes" id="UP000187209"/>
    </source>
</evidence>
<accession>A0A1R2CFN1</accession>
<feature type="compositionally biased region" description="Basic residues" evidence="1">
    <location>
        <begin position="1"/>
        <end position="13"/>
    </location>
</feature>
<dbReference type="SUPFAM" id="SSF117839">
    <property type="entry name" value="WWE domain"/>
    <property type="match status" value="1"/>
</dbReference>